<dbReference type="InterPro" id="IPR017853">
    <property type="entry name" value="GH"/>
</dbReference>
<evidence type="ECO:0000256" key="6">
    <source>
        <dbReference type="ARBA" id="ARBA00022801"/>
    </source>
</evidence>
<dbReference type="SMART" id="SM00633">
    <property type="entry name" value="Glyco_10"/>
    <property type="match status" value="1"/>
</dbReference>
<comment type="catalytic activity">
    <reaction evidence="1 10">
        <text>Endohydrolysis of (1-&gt;4)-beta-D-xylosidic linkages in xylans.</text>
        <dbReference type="EC" id="3.2.1.8"/>
    </reaction>
</comment>
<evidence type="ECO:0000256" key="4">
    <source>
        <dbReference type="ARBA" id="ARBA00022729"/>
    </source>
</evidence>
<dbReference type="InterPro" id="IPR001000">
    <property type="entry name" value="GH10_dom"/>
</dbReference>
<dbReference type="InterPro" id="IPR008979">
    <property type="entry name" value="Galactose-bd-like_sf"/>
</dbReference>
<feature type="chain" id="PRO_5046360648" description="Beta-xylanase" evidence="11">
    <location>
        <begin position="19"/>
        <end position="1171"/>
    </location>
</feature>
<dbReference type="PANTHER" id="PTHR31490:SF88">
    <property type="entry name" value="BETA-XYLANASE"/>
    <property type="match status" value="1"/>
</dbReference>
<name>A0ABW1K5W0_9ACTN</name>
<feature type="domain" description="GH10" evidence="12">
    <location>
        <begin position="249"/>
        <end position="535"/>
    </location>
</feature>
<keyword evidence="5" id="KW-0677">Repeat</keyword>
<dbReference type="PRINTS" id="PR00134">
    <property type="entry name" value="GLHYDRLASE10"/>
</dbReference>
<dbReference type="PROSITE" id="PS51760">
    <property type="entry name" value="GH10_2"/>
    <property type="match status" value="1"/>
</dbReference>
<evidence type="ECO:0000256" key="11">
    <source>
        <dbReference type="SAM" id="SignalP"/>
    </source>
</evidence>
<evidence type="ECO:0000256" key="1">
    <source>
        <dbReference type="ARBA" id="ARBA00000681"/>
    </source>
</evidence>
<dbReference type="PANTHER" id="PTHR31490">
    <property type="entry name" value="GLYCOSYL HYDROLASE"/>
    <property type="match status" value="1"/>
</dbReference>
<dbReference type="InterPro" id="IPR003305">
    <property type="entry name" value="CenC_carb-bd"/>
</dbReference>
<feature type="signal peptide" evidence="11">
    <location>
        <begin position="1"/>
        <end position="18"/>
    </location>
</feature>
<dbReference type="SUPFAM" id="SSF51445">
    <property type="entry name" value="(Trans)glycosidases"/>
    <property type="match status" value="1"/>
</dbReference>
<proteinExistence type="inferred from homology"/>
<comment type="caution">
    <text evidence="13">The sequence shown here is derived from an EMBL/GenBank/DDBJ whole genome shotgun (WGS) entry which is preliminary data.</text>
</comment>
<dbReference type="Pfam" id="PF02018">
    <property type="entry name" value="CBM_4_9"/>
    <property type="match status" value="2"/>
</dbReference>
<evidence type="ECO:0000313" key="14">
    <source>
        <dbReference type="Proteomes" id="UP001596203"/>
    </source>
</evidence>
<evidence type="ECO:0000256" key="10">
    <source>
        <dbReference type="RuleBase" id="RU361174"/>
    </source>
</evidence>
<dbReference type="Gene3D" id="2.60.120.260">
    <property type="entry name" value="Galactose-binding domain-like"/>
    <property type="match status" value="4"/>
</dbReference>
<keyword evidence="3" id="KW-0858">Xylan degradation</keyword>
<keyword evidence="4 11" id="KW-0732">Signal</keyword>
<dbReference type="EMBL" id="JBHSPR010000007">
    <property type="protein sequence ID" value="MFC6016204.1"/>
    <property type="molecule type" value="Genomic_DNA"/>
</dbReference>
<dbReference type="Pfam" id="PF00331">
    <property type="entry name" value="Glyco_hydro_10"/>
    <property type="match status" value="1"/>
</dbReference>
<dbReference type="SUPFAM" id="SSF49785">
    <property type="entry name" value="Galactose-binding domain-like"/>
    <property type="match status" value="3"/>
</dbReference>
<dbReference type="Gene3D" id="3.20.20.80">
    <property type="entry name" value="Glycosidases"/>
    <property type="match status" value="1"/>
</dbReference>
<keyword evidence="7 10" id="KW-0119">Carbohydrate metabolism</keyword>
<protein>
    <recommendedName>
        <fullName evidence="10">Beta-xylanase</fullName>
        <ecNumber evidence="10">3.2.1.8</ecNumber>
    </recommendedName>
</protein>
<sequence>MTTLLSTAAVLAADPVLAAAPVEVMPAAPLTAFNQLKGDPPPQVQILPVTGNPDFTQALQITTTSAPTSSGLDGEYEITLGAEIGTAVQQGDAALATFWARSIQPVAGSAAGQATFIFERDGGNHQKSANAPLKIGTQWQRFEFPFRIAENYAPGDAHFQLWLGYGPQVLQIADVSVLDYGQGDPAGFPAVTYAGRESTAAWRTAAAARIDQYRKGDLRVDVVDPAGNPVPNADVQVKMQDHAFDFGSAASAPWLLSDSPDGEKYRQVMATDFNSVALGNDLKWNYWEDQAHRTRNTLPALEWIKDQGHTVHGHTLVWGSWGLMPPDVRNLAGNPAALRARIDAHVTDEVTALKGIADEWDVVNEPYSEHNVTDILGSAEIGRWFTLARQADPEALLYLNEYDIIEDNGWNLRKQKYIYDLLSSLRTQGAPVDVLGIQGHFTGLQLTAPEDLLPIFDRYAGLGLPIEITEFDVATDDEQLQADYTRDFLTLAFSHPDITGVSSFGFWESNIWNPLVAFYRPDWTPKPNLLALRDLVHRQWWTNASGKTSAAGRYAVRGFHGEYLVTVTVNGIAKQVEVNMPTTAGATVRVVADGVATSVRADLGSKVLAGGFAHGTNGWTPLATGATPVGDAIGGTRAVRTAATSTTGGGLTQPVLEMTAGTNYTLTGWGRSSGPGNQCYLGVRGGPAPGTTTFQHTLNYRDETAYTQKVAAFTPPAGTGWSEVFLWQNPVAGGLTCTFDEVSLTPTVGTPPDPVAPPFVTPKLPGNLNTLSNSGIEGGNTSGWYCLGGCGGLSVVSSPVHSGSGALKVTGRSANWVGPAQGVTVGQGGRYDASAWVRLATPGTATAEIRLKVWTSTGQVTIPFGSAAVSDTGWTQIRGNNIPVSFSGSFSRAEFWIDTTAGTSDLLLDDVVFNVHASPPAGVDLLVNGDVENGAANWYCFSPCTSNAVTSPVHAGGQALRATNRGYEWAGPAEGVQLTNGARYKTSAWIRLADGAPATTALIKAKLYFTDGTTTSVPLASGAVTAGAWTQVWANNIPLNWTKTLDRAEWWISTTTGADDLYVDDAALQPAGADQTTLARVVPRDLCVVNNNNGTHTAYFGYNNPNAFGLPVPIGTVNTFTPAPADRGQPVAFLPFQRPRRVGVEFASTSSMTWQLGGQSVTATASTPPCV</sequence>
<comment type="similarity">
    <text evidence="2 10">Belongs to the glycosyl hydrolase 10 (cellulase F) family.</text>
</comment>
<evidence type="ECO:0000259" key="12">
    <source>
        <dbReference type="PROSITE" id="PS51760"/>
    </source>
</evidence>
<evidence type="ECO:0000256" key="7">
    <source>
        <dbReference type="ARBA" id="ARBA00023277"/>
    </source>
</evidence>
<evidence type="ECO:0000256" key="2">
    <source>
        <dbReference type="ARBA" id="ARBA00007495"/>
    </source>
</evidence>
<gene>
    <name evidence="13" type="ORF">ACFP2T_08345</name>
</gene>
<evidence type="ECO:0000256" key="8">
    <source>
        <dbReference type="ARBA" id="ARBA00023295"/>
    </source>
</evidence>
<keyword evidence="6 10" id="KW-0378">Hydrolase</keyword>
<evidence type="ECO:0000256" key="5">
    <source>
        <dbReference type="ARBA" id="ARBA00022737"/>
    </source>
</evidence>
<dbReference type="RefSeq" id="WP_377419365.1">
    <property type="nucleotide sequence ID" value="NZ_JBHSPR010000007.1"/>
</dbReference>
<organism evidence="13 14">
    <name type="scientific">Plantactinospora solaniradicis</name>
    <dbReference type="NCBI Taxonomy" id="1723736"/>
    <lineage>
        <taxon>Bacteria</taxon>
        <taxon>Bacillati</taxon>
        <taxon>Actinomycetota</taxon>
        <taxon>Actinomycetes</taxon>
        <taxon>Micromonosporales</taxon>
        <taxon>Micromonosporaceae</taxon>
        <taxon>Plantactinospora</taxon>
    </lineage>
</organism>
<evidence type="ECO:0000256" key="3">
    <source>
        <dbReference type="ARBA" id="ARBA00022651"/>
    </source>
</evidence>
<evidence type="ECO:0000313" key="13">
    <source>
        <dbReference type="EMBL" id="MFC6016204.1"/>
    </source>
</evidence>
<dbReference type="Proteomes" id="UP001596203">
    <property type="component" value="Unassembled WGS sequence"/>
</dbReference>
<keyword evidence="8 10" id="KW-0326">Glycosidase</keyword>
<keyword evidence="14" id="KW-1185">Reference proteome</keyword>
<keyword evidence="9 10" id="KW-0624">Polysaccharide degradation</keyword>
<dbReference type="InterPro" id="IPR044846">
    <property type="entry name" value="GH10"/>
</dbReference>
<accession>A0ABW1K5W0</accession>
<dbReference type="EC" id="3.2.1.8" evidence="10"/>
<reference evidence="14" key="1">
    <citation type="journal article" date="2019" name="Int. J. Syst. Evol. Microbiol.">
        <title>The Global Catalogue of Microorganisms (GCM) 10K type strain sequencing project: providing services to taxonomists for standard genome sequencing and annotation.</title>
        <authorList>
            <consortium name="The Broad Institute Genomics Platform"/>
            <consortium name="The Broad Institute Genome Sequencing Center for Infectious Disease"/>
            <person name="Wu L."/>
            <person name="Ma J."/>
        </authorList>
    </citation>
    <scope>NUCLEOTIDE SEQUENCE [LARGE SCALE GENOMIC DNA]</scope>
    <source>
        <strain evidence="14">ZS-35-S2</strain>
    </source>
</reference>
<evidence type="ECO:0000256" key="9">
    <source>
        <dbReference type="ARBA" id="ARBA00023326"/>
    </source>
</evidence>